<evidence type="ECO:0000313" key="1">
    <source>
        <dbReference type="EMBL" id="GAH35701.1"/>
    </source>
</evidence>
<dbReference type="EMBL" id="BARU01013338">
    <property type="protein sequence ID" value="GAH35701.1"/>
    <property type="molecule type" value="Genomic_DNA"/>
</dbReference>
<protein>
    <submittedName>
        <fullName evidence="1">Uncharacterized protein</fullName>
    </submittedName>
</protein>
<comment type="caution">
    <text evidence="1">The sequence shown here is derived from an EMBL/GenBank/DDBJ whole genome shotgun (WGS) entry which is preliminary data.</text>
</comment>
<proteinExistence type="predicted"/>
<dbReference type="AlphaFoldDB" id="X1EQN6"/>
<gene>
    <name evidence="1" type="ORF">S03H2_24152</name>
</gene>
<organism evidence="1">
    <name type="scientific">marine sediment metagenome</name>
    <dbReference type="NCBI Taxonomy" id="412755"/>
    <lineage>
        <taxon>unclassified sequences</taxon>
        <taxon>metagenomes</taxon>
        <taxon>ecological metagenomes</taxon>
    </lineage>
</organism>
<feature type="non-terminal residue" evidence="1">
    <location>
        <position position="1"/>
    </location>
</feature>
<accession>X1EQN6</accession>
<name>X1EQN6_9ZZZZ</name>
<sequence length="30" mass="3375">TSDVFEATFDLSEIELSDYGNFVLVYSIEA</sequence>
<reference evidence="1" key="1">
    <citation type="journal article" date="2014" name="Front. Microbiol.">
        <title>High frequency of phylogenetically diverse reductive dehalogenase-homologous genes in deep subseafloor sedimentary metagenomes.</title>
        <authorList>
            <person name="Kawai M."/>
            <person name="Futagami T."/>
            <person name="Toyoda A."/>
            <person name="Takaki Y."/>
            <person name="Nishi S."/>
            <person name="Hori S."/>
            <person name="Arai W."/>
            <person name="Tsubouchi T."/>
            <person name="Morono Y."/>
            <person name="Uchiyama I."/>
            <person name="Ito T."/>
            <person name="Fujiyama A."/>
            <person name="Inagaki F."/>
            <person name="Takami H."/>
        </authorList>
    </citation>
    <scope>NUCLEOTIDE SEQUENCE</scope>
    <source>
        <strain evidence="1">Expedition CK06-06</strain>
    </source>
</reference>